<dbReference type="PROSITE" id="PS00383">
    <property type="entry name" value="TYR_PHOSPHATASE_1"/>
    <property type="match status" value="1"/>
</dbReference>
<dbReference type="GeneID" id="29420643"/>
<keyword evidence="3" id="KW-1185">Reference proteome</keyword>
<dbReference type="SMART" id="SM01301">
    <property type="entry name" value="PTPlike_phytase"/>
    <property type="match status" value="1"/>
</dbReference>
<accession>W6NJG0</accession>
<dbReference type="OrthoDB" id="21920at2"/>
<dbReference type="SUPFAM" id="SSF52799">
    <property type="entry name" value="(Phosphotyrosine protein) phosphatases II"/>
    <property type="match status" value="1"/>
</dbReference>
<evidence type="ECO:0000259" key="1">
    <source>
        <dbReference type="PROSITE" id="PS50056"/>
    </source>
</evidence>
<name>W6NJG0_CLOTY</name>
<feature type="domain" description="Tyrosine specific protein phosphatases" evidence="1">
    <location>
        <begin position="199"/>
        <end position="248"/>
    </location>
</feature>
<dbReference type="EMBL" id="CBXI010000040">
    <property type="protein sequence ID" value="CDL92132.1"/>
    <property type="molecule type" value="Genomic_DNA"/>
</dbReference>
<proteinExistence type="predicted"/>
<sequence length="301" mass="34600">MKKNRVRIGIFLLFFIFLLGASNVNVLALQKNTADNKLELTVDSHKKAEMPKRFRKTSDKIKTEGKMPNLTGLAELNASGSQQFTPGNINLVKDAIGKDKKISVVDLRQESHGFINHLAVSWKLPDSNKANKGLTREQVIKEEKKLLKSIKLNEPLKIKNKTVIPVKVQSEKQLVKDTGMDYIRVTVTDTERPEDDMVDYFVKKVRKLPEDTWLHFHCKAGMGRTTTFMAMYDMMKNSKKVSLEDIMERQELLGGVKLLKPVGGKESESQKRSDFLRQFYQYTKENNDNFKTSWSQWLNSK</sequence>
<comment type="caution">
    <text evidence="2">The sequence shown here is derived from an EMBL/GenBank/DDBJ whole genome shotgun (WGS) entry which is preliminary data.</text>
</comment>
<dbReference type="AlphaFoldDB" id="W6NJG0"/>
<organism evidence="2 3">
    <name type="scientific">Clostridium tyrobutyricum DIVETGP</name>
    <dbReference type="NCBI Taxonomy" id="1408889"/>
    <lineage>
        <taxon>Bacteria</taxon>
        <taxon>Bacillati</taxon>
        <taxon>Bacillota</taxon>
        <taxon>Clostridia</taxon>
        <taxon>Eubacteriales</taxon>
        <taxon>Clostridiaceae</taxon>
        <taxon>Clostridium</taxon>
    </lineage>
</organism>
<reference evidence="2 3" key="1">
    <citation type="journal article" date="2015" name="Genome Announc.">
        <title>Draft Genome Sequence of Clostridium tyrobutyricum Strain DIVETGP, Isolated from Cow's Milk for Grana Padano Production.</title>
        <authorList>
            <person name="Soggiu A."/>
            <person name="Piras C."/>
            <person name="Gaiarsa S."/>
            <person name="Sassera D."/>
            <person name="Roncada P."/>
            <person name="Bendixen E."/>
            <person name="Brasca M."/>
            <person name="Bonizzi L."/>
        </authorList>
    </citation>
    <scope>NUCLEOTIDE SEQUENCE [LARGE SCALE GENOMIC DNA]</scope>
    <source>
        <strain evidence="2 3">DIVETGP</strain>
    </source>
</reference>
<dbReference type="InterPro" id="IPR000387">
    <property type="entry name" value="Tyr_Pase_dom"/>
</dbReference>
<dbReference type="Gene3D" id="3.90.190.10">
    <property type="entry name" value="Protein tyrosine phosphatase superfamily"/>
    <property type="match status" value="1"/>
</dbReference>
<dbReference type="InterPro" id="IPR016130">
    <property type="entry name" value="Tyr_Pase_AS"/>
</dbReference>
<gene>
    <name evidence="2" type="ORF">CTDIVETGP_2202</name>
</gene>
<dbReference type="PROSITE" id="PS50056">
    <property type="entry name" value="TYR_PHOSPHATASE_2"/>
    <property type="match status" value="1"/>
</dbReference>
<dbReference type="RefSeq" id="WP_017895051.1">
    <property type="nucleotide sequence ID" value="NZ_CBXI010000040.1"/>
</dbReference>
<dbReference type="Pfam" id="PF14566">
    <property type="entry name" value="PTPlike_phytase"/>
    <property type="match status" value="1"/>
</dbReference>
<dbReference type="Proteomes" id="UP000019482">
    <property type="component" value="Unassembled WGS sequence"/>
</dbReference>
<protein>
    <submittedName>
        <fullName evidence="2">Protein tyrosine phosphatase II superfamily protein</fullName>
    </submittedName>
</protein>
<dbReference type="Gene3D" id="3.30.70.1690">
    <property type="match status" value="1"/>
</dbReference>
<evidence type="ECO:0000313" key="3">
    <source>
        <dbReference type="Proteomes" id="UP000019482"/>
    </source>
</evidence>
<dbReference type="InterPro" id="IPR029021">
    <property type="entry name" value="Prot-tyrosine_phosphatase-like"/>
</dbReference>
<evidence type="ECO:0000313" key="2">
    <source>
        <dbReference type="EMBL" id="CDL92132.1"/>
    </source>
</evidence>